<dbReference type="InterPro" id="IPR013083">
    <property type="entry name" value="Znf_RING/FYVE/PHD"/>
</dbReference>
<feature type="domain" description="RING-type" evidence="6">
    <location>
        <begin position="571"/>
        <end position="610"/>
    </location>
</feature>
<dbReference type="GeneID" id="3258821"/>
<feature type="region of interest" description="Disordered" evidence="5">
    <location>
        <begin position="224"/>
        <end position="255"/>
    </location>
</feature>
<dbReference type="SUPFAM" id="SSF57850">
    <property type="entry name" value="RING/U-box"/>
    <property type="match status" value="1"/>
</dbReference>
<dbReference type="GO" id="GO:0008270">
    <property type="term" value="F:zinc ion binding"/>
    <property type="evidence" value="ECO:0007669"/>
    <property type="project" value="UniProtKB-KW"/>
</dbReference>
<dbReference type="VEuPathDB" id="FungiDB:CNG00500"/>
<dbReference type="AlphaFoldDB" id="Q5KEH5"/>
<evidence type="ECO:0000313" key="9">
    <source>
        <dbReference type="Proteomes" id="UP000002149"/>
    </source>
</evidence>
<dbReference type="InterPro" id="IPR017907">
    <property type="entry name" value="Znf_RING_CS"/>
</dbReference>
<dbReference type="PANTHER" id="PTHR23327:SF51">
    <property type="entry name" value="TRANSCRIPTIONAL REGULATOR OF YEAST FORM ADHERENCE 3"/>
    <property type="match status" value="1"/>
</dbReference>
<dbReference type="Gene3D" id="3.30.40.10">
    <property type="entry name" value="Zinc/RING finger domain, C3HC4 (zinc finger)"/>
    <property type="match status" value="1"/>
</dbReference>
<dbReference type="InParanoid" id="Q5KEH5"/>
<evidence type="ECO:0000313" key="8">
    <source>
        <dbReference type="EMBL" id="AAW44448.1"/>
    </source>
</evidence>
<evidence type="ECO:0008006" key="10">
    <source>
        <dbReference type="Google" id="ProtNLM"/>
    </source>
</evidence>
<dbReference type="HOGENOM" id="CLU_017137_2_0_1"/>
<name>Q5KEH5_CRYD1</name>
<gene>
    <name evidence="8" type="ordered locus">CNG00500</name>
</gene>
<dbReference type="PROSITE" id="PS50089">
    <property type="entry name" value="ZF_RING_2"/>
    <property type="match status" value="1"/>
</dbReference>
<organism evidence="8 9">
    <name type="scientific">Cryptococcus deneoformans (strain JEC21 / ATCC MYA-565)</name>
    <name type="common">Cryptococcus neoformans var. neoformans serotype D</name>
    <dbReference type="NCBI Taxonomy" id="214684"/>
    <lineage>
        <taxon>Eukaryota</taxon>
        <taxon>Fungi</taxon>
        <taxon>Dikarya</taxon>
        <taxon>Basidiomycota</taxon>
        <taxon>Agaricomycotina</taxon>
        <taxon>Tremellomycetes</taxon>
        <taxon>Tremellales</taxon>
        <taxon>Cryptococcaceae</taxon>
        <taxon>Cryptococcus</taxon>
        <taxon>Cryptococcus neoformans species complex</taxon>
    </lineage>
</organism>
<evidence type="ECO:0000256" key="2">
    <source>
        <dbReference type="ARBA" id="ARBA00022771"/>
    </source>
</evidence>
<reference evidence="8 9" key="1">
    <citation type="journal article" date="2005" name="Science">
        <title>The genome of the basidiomycetous yeast and human pathogen Cryptococcus neoformans.</title>
        <authorList>
            <person name="Loftus B.J."/>
            <person name="Fung E."/>
            <person name="Roncaglia P."/>
            <person name="Rowley D."/>
            <person name="Amedeo P."/>
            <person name="Bruno D."/>
            <person name="Vamathevan J."/>
            <person name="Miranda M."/>
            <person name="Anderson I.J."/>
            <person name="Fraser J.A."/>
            <person name="Allen J.E."/>
            <person name="Bosdet I.E."/>
            <person name="Brent M.R."/>
            <person name="Chiu R."/>
            <person name="Doering T.L."/>
            <person name="Donlin M.J."/>
            <person name="D'Souza C.A."/>
            <person name="Fox D.S."/>
            <person name="Grinberg V."/>
            <person name="Fu J."/>
            <person name="Fukushima M."/>
            <person name="Haas B.J."/>
            <person name="Huang J.C."/>
            <person name="Janbon G."/>
            <person name="Jones S.J."/>
            <person name="Koo H.L."/>
            <person name="Krzywinski M.I."/>
            <person name="Kwon-Chung J.K."/>
            <person name="Lengeler K.B."/>
            <person name="Maiti R."/>
            <person name="Marra M.A."/>
            <person name="Marra R.E."/>
            <person name="Mathewson C.A."/>
            <person name="Mitchell T.G."/>
            <person name="Pertea M."/>
            <person name="Riggs F.R."/>
            <person name="Salzberg S.L."/>
            <person name="Schein J.E."/>
            <person name="Shvartsbeyn A."/>
            <person name="Shin H."/>
            <person name="Shumway M."/>
            <person name="Specht C.A."/>
            <person name="Suh B.B."/>
            <person name="Tenney A."/>
            <person name="Utterback T.R."/>
            <person name="Wickes B.L."/>
            <person name="Wortman J.R."/>
            <person name="Wye N.H."/>
            <person name="Kronstad J.W."/>
            <person name="Lodge J.K."/>
            <person name="Heitman J."/>
            <person name="Davis R.W."/>
            <person name="Fraser C.M."/>
            <person name="Hyman R.W."/>
        </authorList>
    </citation>
    <scope>NUCLEOTIDE SEQUENCE [LARGE SCALE GENOMIC DNA]</scope>
    <source>
        <strain evidence="9">JEC21 / ATCC MYA-565</strain>
    </source>
</reference>
<dbReference type="PANTHER" id="PTHR23327">
    <property type="entry name" value="RING FINGER PROTEIN 127"/>
    <property type="match status" value="1"/>
</dbReference>
<evidence type="ECO:0000259" key="6">
    <source>
        <dbReference type="PROSITE" id="PS50089"/>
    </source>
</evidence>
<dbReference type="PaxDb" id="214684-Q5KEH5"/>
<keyword evidence="9" id="KW-1185">Reference proteome</keyword>
<dbReference type="eggNOG" id="KOG4159">
    <property type="taxonomic scope" value="Eukaryota"/>
</dbReference>
<dbReference type="KEGG" id="cne:CNG00500"/>
<evidence type="ECO:0000256" key="1">
    <source>
        <dbReference type="ARBA" id="ARBA00022723"/>
    </source>
</evidence>
<dbReference type="PROSITE" id="PS51382">
    <property type="entry name" value="SPX"/>
    <property type="match status" value="1"/>
</dbReference>
<accession>Q5KEH5</accession>
<evidence type="ECO:0000259" key="7">
    <source>
        <dbReference type="PROSITE" id="PS51382"/>
    </source>
</evidence>
<feature type="domain" description="SPX" evidence="7">
    <location>
        <begin position="1"/>
        <end position="521"/>
    </location>
</feature>
<feature type="compositionally biased region" description="Acidic residues" evidence="5">
    <location>
        <begin position="240"/>
        <end position="251"/>
    </location>
</feature>
<keyword evidence="1" id="KW-0479">Metal-binding</keyword>
<dbReference type="Pfam" id="PF03105">
    <property type="entry name" value="SPX"/>
    <property type="match status" value="1"/>
</dbReference>
<dbReference type="OrthoDB" id="5588846at2759"/>
<dbReference type="RefSeq" id="XP_571755.1">
    <property type="nucleotide sequence ID" value="XM_571755.1"/>
</dbReference>
<dbReference type="OMA" id="HEIFESH"/>
<evidence type="ECO:0000256" key="3">
    <source>
        <dbReference type="ARBA" id="ARBA00022833"/>
    </source>
</evidence>
<sequence>MKYGKEFQQLLDSSDFPEEWKSSAIEYRRLKKIIKDVVAELTSMGLSPDILNKLLVADNHSVVSDRRNSNSSGTPENELIEFEFESEEGSPSVFRSGRLPLHHEPQEVLVDPVLDDDRYLSTDNLHHPHPHKFRLRLLSEASQDAEPCSMADLPTAQNLSQVTSAYQNGPLNGRRGSEGSHKNRRVVKRAVSVGHGGIKAEYVVTGAPDHPVPQIRLHLSALTSHLPSPSPPPSFAESEIGTDTETEDEDPPIYSAPRTPRAFDRFCILSPNPSLNRINAAKSPIWAIASSRNFDGLADLSLGEAAMEEETLPTPIQQSFKTPEGIPHSEREFIIPLSSDFTFFSLLTTALTSLSSFHARQQILFQQSVEKLCEMISKSISPQASIEILPTPLTPSNEITPRMHPSKASRKDLYAWREIFTLWIEAQIFESNSERNRGERTVEEAELRLQKFANQVVKRGLGDRRTMKGKKVREAWEEFLRLNVLLLDLKKFQSANIKAARKILKKHDKRTALTASTGFQAFVRSTLTAQIDEDGNISTWVFYNTSLPHVLLASLTSTLLPILPSLDDYACLICTSIAFKPIRLACGHLFCVRCLVKMQKAGKGKCPLCRSDVILLADKTCLDLTVMNFMKEWFPKEVKAKQKENDEEIVKEQARETGMDTRCCIM</sequence>
<keyword evidence="2 4" id="KW-0863">Zinc-finger</keyword>
<keyword evidence="3" id="KW-0862">Zinc</keyword>
<protein>
    <recommendedName>
        <fullName evidence="10">SPX domain-containing protein</fullName>
    </recommendedName>
</protein>
<dbReference type="Proteomes" id="UP000002149">
    <property type="component" value="Chromosome 7"/>
</dbReference>
<proteinExistence type="predicted"/>
<dbReference type="Pfam" id="PF13920">
    <property type="entry name" value="zf-C3HC4_3"/>
    <property type="match status" value="1"/>
</dbReference>
<dbReference type="EMBL" id="AE017347">
    <property type="protein sequence ID" value="AAW44448.1"/>
    <property type="molecule type" value="Genomic_DNA"/>
</dbReference>
<dbReference type="InterPro" id="IPR001841">
    <property type="entry name" value="Znf_RING"/>
</dbReference>
<dbReference type="SMART" id="SM00184">
    <property type="entry name" value="RING"/>
    <property type="match status" value="1"/>
</dbReference>
<evidence type="ECO:0000256" key="5">
    <source>
        <dbReference type="SAM" id="MobiDB-lite"/>
    </source>
</evidence>
<dbReference type="PROSITE" id="PS00518">
    <property type="entry name" value="ZF_RING_1"/>
    <property type="match status" value="1"/>
</dbReference>
<dbReference type="InterPro" id="IPR004331">
    <property type="entry name" value="SPX_dom"/>
</dbReference>
<dbReference type="STRING" id="214684.Q5KEH5"/>
<evidence type="ECO:0000256" key="4">
    <source>
        <dbReference type="PROSITE-ProRule" id="PRU00175"/>
    </source>
</evidence>
<dbReference type="SMR" id="Q5KEH5"/>